<proteinExistence type="predicted"/>
<dbReference type="AlphaFoldDB" id="A0A183HW02"/>
<dbReference type="STRING" id="387005.A0A183HW02"/>
<evidence type="ECO:0000313" key="1">
    <source>
        <dbReference type="EMBL" id="VDO78227.1"/>
    </source>
</evidence>
<evidence type="ECO:0000313" key="3">
    <source>
        <dbReference type="WBParaSite" id="OFLC_0001166401-mRNA-1"/>
    </source>
</evidence>
<accession>A0A183HW02</accession>
<dbReference type="Proteomes" id="UP000267606">
    <property type="component" value="Unassembled WGS sequence"/>
</dbReference>
<name>A0A183HW02_9BILA</name>
<organism evidence="3">
    <name type="scientific">Onchocerca flexuosa</name>
    <dbReference type="NCBI Taxonomy" id="387005"/>
    <lineage>
        <taxon>Eukaryota</taxon>
        <taxon>Metazoa</taxon>
        <taxon>Ecdysozoa</taxon>
        <taxon>Nematoda</taxon>
        <taxon>Chromadorea</taxon>
        <taxon>Rhabditida</taxon>
        <taxon>Spirurina</taxon>
        <taxon>Spiruromorpha</taxon>
        <taxon>Filarioidea</taxon>
        <taxon>Onchocercidae</taxon>
        <taxon>Onchocerca</taxon>
    </lineage>
</organism>
<keyword evidence="2" id="KW-1185">Reference proteome</keyword>
<sequence>MTHMTDAPMYWRMDRPVSTDIAHLAKQLLKNLSEGLLNDYWTIPVRTEIANEIMNLTSLNITYSCDGNLSERVATEESPTVESDIFEFMNTNNHQPSMLKSGKFWLAVAALSLLKESQWLELSSIWQSFQVNFLSLTIKSSYLHNKDKATELIVILFLEKIRDLF</sequence>
<protein>
    <submittedName>
        <fullName evidence="3">Cyclin N-terminal domain-containing protein</fullName>
    </submittedName>
</protein>
<dbReference type="EMBL" id="UZAJ01017125">
    <property type="protein sequence ID" value="VDO78227.1"/>
    <property type="molecule type" value="Genomic_DNA"/>
</dbReference>
<reference evidence="1 2" key="2">
    <citation type="submission" date="2018-11" db="EMBL/GenBank/DDBJ databases">
        <authorList>
            <consortium name="Pathogen Informatics"/>
        </authorList>
    </citation>
    <scope>NUCLEOTIDE SEQUENCE [LARGE SCALE GENOMIC DNA]</scope>
</reference>
<evidence type="ECO:0000313" key="2">
    <source>
        <dbReference type="Proteomes" id="UP000267606"/>
    </source>
</evidence>
<dbReference type="WBParaSite" id="OFLC_0001166401-mRNA-1">
    <property type="protein sequence ID" value="OFLC_0001166401-mRNA-1"/>
    <property type="gene ID" value="OFLC_0001166401"/>
</dbReference>
<gene>
    <name evidence="1" type="ORF">OFLC_LOCUS11658</name>
</gene>
<reference evidence="3" key="1">
    <citation type="submission" date="2016-06" db="UniProtKB">
        <authorList>
            <consortium name="WormBaseParasite"/>
        </authorList>
    </citation>
    <scope>IDENTIFICATION</scope>
</reference>